<dbReference type="Proteomes" id="UP000019141">
    <property type="component" value="Unassembled WGS sequence"/>
</dbReference>
<evidence type="ECO:0000313" key="1">
    <source>
        <dbReference type="EMBL" id="ETW96624.1"/>
    </source>
</evidence>
<name>W4LFD0_ENTF1</name>
<reference evidence="1 2" key="1">
    <citation type="journal article" date="2014" name="Nature">
        <title>An environmental bacterial taxon with a large and distinct metabolic repertoire.</title>
        <authorList>
            <person name="Wilson M.C."/>
            <person name="Mori T."/>
            <person name="Ruckert C."/>
            <person name="Uria A.R."/>
            <person name="Helf M.J."/>
            <person name="Takada K."/>
            <person name="Gernert C."/>
            <person name="Steffens U.A."/>
            <person name="Heycke N."/>
            <person name="Schmitt S."/>
            <person name="Rinke C."/>
            <person name="Helfrich E.J."/>
            <person name="Brachmann A.O."/>
            <person name="Gurgui C."/>
            <person name="Wakimoto T."/>
            <person name="Kracht M."/>
            <person name="Crusemann M."/>
            <person name="Hentschel U."/>
            <person name="Abe I."/>
            <person name="Matsunaga S."/>
            <person name="Kalinowski J."/>
            <person name="Takeyama H."/>
            <person name="Piel J."/>
        </authorList>
    </citation>
    <scope>NUCLEOTIDE SEQUENCE [LARGE SCALE GENOMIC DNA]</scope>
    <source>
        <strain evidence="2">TSY1</strain>
    </source>
</reference>
<comment type="caution">
    <text evidence="1">The sequence shown here is derived from an EMBL/GenBank/DDBJ whole genome shotgun (WGS) entry which is preliminary data.</text>
</comment>
<dbReference type="InterPro" id="IPR041197">
    <property type="entry name" value="LD_cluster3"/>
</dbReference>
<keyword evidence="2" id="KW-1185">Reference proteome</keyword>
<sequence>MVNASQIPATSQEIALAAPALFLSSSLPQDLQGTLRAQDLNDILVSLIGTHLQADGTFVFGGHPTITPLVHRLARSLADRGRVMLFQGEAFRNERLAEVDDQQVFPNVQWRGKGRSKLDDLNAIREAMIATATAGVFVGGKTSDNIGERPGIRVEYELFLQHHPDGPAYILGLLNGEARLMIDELESRGEAEPNGLNADAQRLVHHSDNIDLIVSLILDDIQRLHRGATGVA</sequence>
<protein>
    <submittedName>
        <fullName evidence="1">Uncharacterized protein</fullName>
    </submittedName>
</protein>
<organism evidence="1 2">
    <name type="scientific">Entotheonella factor</name>
    <dbReference type="NCBI Taxonomy" id="1429438"/>
    <lineage>
        <taxon>Bacteria</taxon>
        <taxon>Pseudomonadati</taxon>
        <taxon>Nitrospinota/Tectimicrobiota group</taxon>
        <taxon>Candidatus Tectimicrobiota</taxon>
        <taxon>Candidatus Entotheonellia</taxon>
        <taxon>Candidatus Entotheonellales</taxon>
        <taxon>Candidatus Entotheonellaceae</taxon>
        <taxon>Candidatus Entotheonella</taxon>
    </lineage>
</organism>
<dbReference type="EMBL" id="AZHW01000763">
    <property type="protein sequence ID" value="ETW96624.1"/>
    <property type="molecule type" value="Genomic_DNA"/>
</dbReference>
<dbReference type="AlphaFoldDB" id="W4LFD0"/>
<dbReference type="HOGENOM" id="CLU_1193043_0_0_7"/>
<dbReference type="Pfam" id="PF18180">
    <property type="entry name" value="LD_cluster3"/>
    <property type="match status" value="1"/>
</dbReference>
<proteinExistence type="predicted"/>
<gene>
    <name evidence="1" type="ORF">ETSY1_25855</name>
</gene>
<accession>W4LFD0</accession>
<evidence type="ECO:0000313" key="2">
    <source>
        <dbReference type="Proteomes" id="UP000019141"/>
    </source>
</evidence>